<dbReference type="Gene3D" id="1.20.81.30">
    <property type="entry name" value="Type II secretion system (T2SS), domain F"/>
    <property type="match status" value="2"/>
</dbReference>
<organism evidence="9 10">
    <name type="scientific">Desulfosporosinus nitroreducens</name>
    <dbReference type="NCBI Taxonomy" id="2018668"/>
    <lineage>
        <taxon>Bacteria</taxon>
        <taxon>Bacillati</taxon>
        <taxon>Bacillota</taxon>
        <taxon>Clostridia</taxon>
        <taxon>Eubacteriales</taxon>
        <taxon>Desulfitobacteriaceae</taxon>
        <taxon>Desulfosporosinus</taxon>
    </lineage>
</organism>
<feature type="transmembrane region" description="Helical" evidence="7">
    <location>
        <begin position="366"/>
        <end position="394"/>
    </location>
</feature>
<dbReference type="EMBL" id="JAMJEV010000006">
    <property type="protein sequence ID" value="MDO0822875.1"/>
    <property type="molecule type" value="Genomic_DNA"/>
</dbReference>
<evidence type="ECO:0000256" key="1">
    <source>
        <dbReference type="ARBA" id="ARBA00004651"/>
    </source>
</evidence>
<dbReference type="InterPro" id="IPR003004">
    <property type="entry name" value="GspF/PilC"/>
</dbReference>
<gene>
    <name evidence="9" type="ORF">M8H41_08420</name>
</gene>
<protein>
    <submittedName>
        <fullName evidence="9">Type II secretion system F family protein</fullName>
    </submittedName>
</protein>
<dbReference type="PANTHER" id="PTHR30012:SF0">
    <property type="entry name" value="TYPE II SECRETION SYSTEM PROTEIN F-RELATED"/>
    <property type="match status" value="1"/>
</dbReference>
<evidence type="ECO:0000256" key="3">
    <source>
        <dbReference type="ARBA" id="ARBA00022475"/>
    </source>
</evidence>
<evidence type="ECO:0000256" key="4">
    <source>
        <dbReference type="ARBA" id="ARBA00022692"/>
    </source>
</evidence>
<keyword evidence="4 7" id="KW-0812">Transmembrane</keyword>
<dbReference type="Pfam" id="PF00482">
    <property type="entry name" value="T2SSF"/>
    <property type="match status" value="2"/>
</dbReference>
<evidence type="ECO:0000259" key="8">
    <source>
        <dbReference type="Pfam" id="PF00482"/>
    </source>
</evidence>
<evidence type="ECO:0000256" key="6">
    <source>
        <dbReference type="ARBA" id="ARBA00023136"/>
    </source>
</evidence>
<proteinExistence type="inferred from homology"/>
<feature type="transmembrane region" description="Helical" evidence="7">
    <location>
        <begin position="221"/>
        <end position="239"/>
    </location>
</feature>
<comment type="subcellular location">
    <subcellularLocation>
        <location evidence="1">Cell membrane</location>
        <topology evidence="1">Multi-pass membrane protein</topology>
    </subcellularLocation>
</comment>
<name>A0ABT8QNP0_9FIRM</name>
<reference evidence="9" key="1">
    <citation type="submission" date="2022-05" db="EMBL/GenBank/DDBJ databases">
        <title>Expanded diversity of anoxic marine methylotrophy in a Black Sea sulfate reducing microorganism.</title>
        <authorList>
            <person name="Fischer P.Q."/>
            <person name="Stams A.J.M."/>
            <person name="Villanueva L."/>
            <person name="Sousa D.Z."/>
        </authorList>
    </citation>
    <scope>NUCLEOTIDE SEQUENCE</scope>
    <source>
        <strain evidence="9">P130</strain>
    </source>
</reference>
<comment type="similarity">
    <text evidence="2">Belongs to the GSP F family.</text>
</comment>
<dbReference type="PRINTS" id="PR00812">
    <property type="entry name" value="BCTERIALGSPF"/>
</dbReference>
<feature type="domain" description="Type II secretion system protein GspF" evidence="8">
    <location>
        <begin position="67"/>
        <end position="190"/>
    </location>
</feature>
<evidence type="ECO:0000256" key="2">
    <source>
        <dbReference type="ARBA" id="ARBA00005745"/>
    </source>
</evidence>
<evidence type="ECO:0000256" key="5">
    <source>
        <dbReference type="ARBA" id="ARBA00022989"/>
    </source>
</evidence>
<dbReference type="Proteomes" id="UP001176021">
    <property type="component" value="Unassembled WGS sequence"/>
</dbReference>
<evidence type="ECO:0000313" key="10">
    <source>
        <dbReference type="Proteomes" id="UP001176021"/>
    </source>
</evidence>
<dbReference type="RefSeq" id="WP_301999496.1">
    <property type="nucleotide sequence ID" value="NZ_JAMJEV010000006.1"/>
</dbReference>
<dbReference type="InterPro" id="IPR042094">
    <property type="entry name" value="T2SS_GspF_sf"/>
</dbReference>
<evidence type="ECO:0000313" key="9">
    <source>
        <dbReference type="EMBL" id="MDO0822875.1"/>
    </source>
</evidence>
<accession>A0ABT8QNP0</accession>
<keyword evidence="5 7" id="KW-1133">Transmembrane helix</keyword>
<dbReference type="InterPro" id="IPR018076">
    <property type="entry name" value="T2SS_GspF_dom"/>
</dbReference>
<keyword evidence="10" id="KW-1185">Reference proteome</keyword>
<dbReference type="PANTHER" id="PTHR30012">
    <property type="entry name" value="GENERAL SECRETION PATHWAY PROTEIN"/>
    <property type="match status" value="1"/>
</dbReference>
<keyword evidence="3" id="KW-1003">Cell membrane</keyword>
<sequence>MQFRYKVINEETRVTEGALEAADLEAARRQINENGWQVIFLEKSSSLSGLLSKKFKPKVKHEAISAFCTQMSMMIRSGASLVRGLDILHSQMEDRRLKEVIGIIHRSVSRGSSLSAAMRECQGALPELLINIVSVGEESGNLDSVLSNMAEYYERENFIQKKITSAAIYPLTMLIVLVGLIVMFMNFILPEITELMKGNGQSLPLATQMIVDTADFLQSHGIYLLLGFVALAVLLARVFKIPKYLFYLHSFLLRTPLLGKNIKDVVIARFSRTLALFLHSAIPIVPILNSLENIVGNEVPRLAIVRSKDRIIKGETMALAFGQEPFFDPLIIQMMSIGEETGRLEELMVEVANHYDKRVEIGLARLVALVEPIFTIIIGVFAGGLIIAIALPIFNMASGVGGGAGGQ</sequence>
<comment type="caution">
    <text evidence="9">The sequence shown here is derived from an EMBL/GenBank/DDBJ whole genome shotgun (WGS) entry which is preliminary data.</text>
</comment>
<keyword evidence="6 7" id="KW-0472">Membrane</keyword>
<feature type="transmembrane region" description="Helical" evidence="7">
    <location>
        <begin position="167"/>
        <end position="189"/>
    </location>
</feature>
<feature type="domain" description="Type II secretion system protein GspF" evidence="8">
    <location>
        <begin position="270"/>
        <end position="392"/>
    </location>
</feature>
<evidence type="ECO:0000256" key="7">
    <source>
        <dbReference type="SAM" id="Phobius"/>
    </source>
</evidence>